<accession>A0A834T029</accession>
<keyword evidence="1" id="KW-1133">Transmembrane helix</keyword>
<dbReference type="AlphaFoldDB" id="A0A834T029"/>
<reference evidence="2" key="1">
    <citation type="submission" date="2020-09" db="EMBL/GenBank/DDBJ databases">
        <title>Genome-Enabled Discovery of Anthraquinone Biosynthesis in Senna tora.</title>
        <authorList>
            <person name="Kang S.-H."/>
            <person name="Pandey R.P."/>
            <person name="Lee C.-M."/>
            <person name="Sim J.-S."/>
            <person name="Jeong J.-T."/>
            <person name="Choi B.-S."/>
            <person name="Jung M."/>
            <person name="Ginzburg D."/>
            <person name="Zhao K."/>
            <person name="Won S.Y."/>
            <person name="Oh T.-J."/>
            <person name="Yu Y."/>
            <person name="Kim N.-H."/>
            <person name="Lee O.R."/>
            <person name="Lee T.-H."/>
            <person name="Bashyal P."/>
            <person name="Kim T.-S."/>
            <person name="Lee W.-H."/>
            <person name="Kawkins C."/>
            <person name="Kim C.-K."/>
            <person name="Kim J.S."/>
            <person name="Ahn B.O."/>
            <person name="Rhee S.Y."/>
            <person name="Sohng J.K."/>
        </authorList>
    </citation>
    <scope>NUCLEOTIDE SEQUENCE</scope>
    <source>
        <tissue evidence="2">Leaf</tissue>
    </source>
</reference>
<dbReference type="PANTHER" id="PTHR11439">
    <property type="entry name" value="GAG-POL-RELATED RETROTRANSPOSON"/>
    <property type="match status" value="1"/>
</dbReference>
<protein>
    <submittedName>
        <fullName evidence="2">Putative copia-type protein</fullName>
    </submittedName>
</protein>
<proteinExistence type="predicted"/>
<dbReference type="Proteomes" id="UP000634136">
    <property type="component" value="Unassembled WGS sequence"/>
</dbReference>
<keyword evidence="1" id="KW-0812">Transmembrane</keyword>
<gene>
    <name evidence="2" type="ORF">G2W53_032912</name>
</gene>
<comment type="caution">
    <text evidence="2">The sequence shown here is derived from an EMBL/GenBank/DDBJ whole genome shotgun (WGS) entry which is preliminary data.</text>
</comment>
<sequence>MVTGKSYSKDEGTVMTDSTLYQQAVGSLQYLTITRPGISYSVNKLSQYMENPTNEHFQGVKRIFRHLKGQSRPVFVYLLLVSLTTGSSWSLNYDIVERGLRGI</sequence>
<keyword evidence="1" id="KW-0472">Membrane</keyword>
<dbReference type="OrthoDB" id="998016at2759"/>
<dbReference type="EMBL" id="JAAIUW010000010">
    <property type="protein sequence ID" value="KAF7811936.1"/>
    <property type="molecule type" value="Genomic_DNA"/>
</dbReference>
<evidence type="ECO:0000313" key="2">
    <source>
        <dbReference type="EMBL" id="KAF7811936.1"/>
    </source>
</evidence>
<keyword evidence="3" id="KW-1185">Reference proteome</keyword>
<evidence type="ECO:0000313" key="3">
    <source>
        <dbReference type="Proteomes" id="UP000634136"/>
    </source>
</evidence>
<feature type="transmembrane region" description="Helical" evidence="1">
    <location>
        <begin position="74"/>
        <end position="91"/>
    </location>
</feature>
<organism evidence="2 3">
    <name type="scientific">Senna tora</name>
    <dbReference type="NCBI Taxonomy" id="362788"/>
    <lineage>
        <taxon>Eukaryota</taxon>
        <taxon>Viridiplantae</taxon>
        <taxon>Streptophyta</taxon>
        <taxon>Embryophyta</taxon>
        <taxon>Tracheophyta</taxon>
        <taxon>Spermatophyta</taxon>
        <taxon>Magnoliopsida</taxon>
        <taxon>eudicotyledons</taxon>
        <taxon>Gunneridae</taxon>
        <taxon>Pentapetalae</taxon>
        <taxon>rosids</taxon>
        <taxon>fabids</taxon>
        <taxon>Fabales</taxon>
        <taxon>Fabaceae</taxon>
        <taxon>Caesalpinioideae</taxon>
        <taxon>Cassia clade</taxon>
        <taxon>Senna</taxon>
    </lineage>
</organism>
<name>A0A834T029_9FABA</name>
<evidence type="ECO:0000256" key="1">
    <source>
        <dbReference type="SAM" id="Phobius"/>
    </source>
</evidence>
<dbReference type="PANTHER" id="PTHR11439:SF467">
    <property type="entry name" value="INTEGRASE CATALYTIC DOMAIN-CONTAINING PROTEIN"/>
    <property type="match status" value="1"/>
</dbReference>